<evidence type="ECO:0000313" key="2">
    <source>
        <dbReference type="EMBL" id="CAI6092013.1"/>
    </source>
</evidence>
<feature type="signal peptide" evidence="1">
    <location>
        <begin position="1"/>
        <end position="18"/>
    </location>
</feature>
<keyword evidence="1" id="KW-0732">Signal</keyword>
<sequence>MKPQFALIVFGLISSVASRKDEERRRNLPFGIDPNVSLRRQGKCDRRTGACTDFSWKKSGLNDRRDKQIWVEKKKSGTCAPKSCNVGDCKVAVSGTKNRQQKHATCW</sequence>
<feature type="chain" id="PRO_5041319844" description="Secreted protein" evidence="1">
    <location>
        <begin position="19"/>
        <end position="107"/>
    </location>
</feature>
<gene>
    <name evidence="2" type="ORF">CCHLO57077_00006195</name>
</gene>
<dbReference type="EMBL" id="CABFNP030001195">
    <property type="protein sequence ID" value="CAI6092013.1"/>
    <property type="molecule type" value="Genomic_DNA"/>
</dbReference>
<protein>
    <recommendedName>
        <fullName evidence="4">Secreted protein</fullName>
    </recommendedName>
</protein>
<accession>A0AA35Q192</accession>
<evidence type="ECO:0000256" key="1">
    <source>
        <dbReference type="SAM" id="SignalP"/>
    </source>
</evidence>
<name>A0AA35Q192_9HYPO</name>
<evidence type="ECO:0000313" key="3">
    <source>
        <dbReference type="Proteomes" id="UP001160390"/>
    </source>
</evidence>
<dbReference type="AlphaFoldDB" id="A0AA35Q192"/>
<organism evidence="2 3">
    <name type="scientific">Clonostachys chloroleuca</name>
    <dbReference type="NCBI Taxonomy" id="1926264"/>
    <lineage>
        <taxon>Eukaryota</taxon>
        <taxon>Fungi</taxon>
        <taxon>Dikarya</taxon>
        <taxon>Ascomycota</taxon>
        <taxon>Pezizomycotina</taxon>
        <taxon>Sordariomycetes</taxon>
        <taxon>Hypocreomycetidae</taxon>
        <taxon>Hypocreales</taxon>
        <taxon>Bionectriaceae</taxon>
        <taxon>Clonostachys</taxon>
    </lineage>
</organism>
<reference evidence="2" key="1">
    <citation type="submission" date="2023-01" db="EMBL/GenBank/DDBJ databases">
        <authorList>
            <person name="Piombo E."/>
        </authorList>
    </citation>
    <scope>NUCLEOTIDE SEQUENCE</scope>
</reference>
<keyword evidence="3" id="KW-1185">Reference proteome</keyword>
<dbReference type="Proteomes" id="UP001160390">
    <property type="component" value="Unassembled WGS sequence"/>
</dbReference>
<proteinExistence type="predicted"/>
<comment type="caution">
    <text evidence="2">The sequence shown here is derived from an EMBL/GenBank/DDBJ whole genome shotgun (WGS) entry which is preliminary data.</text>
</comment>
<evidence type="ECO:0008006" key="4">
    <source>
        <dbReference type="Google" id="ProtNLM"/>
    </source>
</evidence>